<dbReference type="STRING" id="285676.GA0070561_3891"/>
<feature type="chain" id="PRO_5008708671" description="Peptidoglycan binding-like domain-containing protein" evidence="1">
    <location>
        <begin position="29"/>
        <end position="163"/>
    </location>
</feature>
<accession>A0A1C4Y1I6</accession>
<dbReference type="Proteomes" id="UP000198864">
    <property type="component" value="Unassembled WGS sequence"/>
</dbReference>
<dbReference type="Gene3D" id="1.10.101.10">
    <property type="entry name" value="PGBD-like superfamily/PGBD"/>
    <property type="match status" value="1"/>
</dbReference>
<dbReference type="InterPro" id="IPR036365">
    <property type="entry name" value="PGBD-like_sf"/>
</dbReference>
<evidence type="ECO:0000313" key="5">
    <source>
        <dbReference type="Proteomes" id="UP000249334"/>
    </source>
</evidence>
<organism evidence="3 4">
    <name type="scientific">Micromonospora saelicesensis</name>
    <dbReference type="NCBI Taxonomy" id="285676"/>
    <lineage>
        <taxon>Bacteria</taxon>
        <taxon>Bacillati</taxon>
        <taxon>Actinomycetota</taxon>
        <taxon>Actinomycetes</taxon>
        <taxon>Micromonosporales</taxon>
        <taxon>Micromonosporaceae</taxon>
        <taxon>Micromonospora</taxon>
    </lineage>
</organism>
<keyword evidence="1" id="KW-0732">Signal</keyword>
<dbReference type="EMBL" id="PXXW01000005">
    <property type="protein sequence ID" value="RAO04976.1"/>
    <property type="molecule type" value="Genomic_DNA"/>
</dbReference>
<name>A0A1C4Y1I6_9ACTN</name>
<evidence type="ECO:0000313" key="2">
    <source>
        <dbReference type="EMBL" id="RAO04976.1"/>
    </source>
</evidence>
<reference evidence="3 4" key="1">
    <citation type="submission" date="2016-06" db="EMBL/GenBank/DDBJ databases">
        <authorList>
            <person name="Kjaerup R.B."/>
            <person name="Dalgaard T.S."/>
            <person name="Juul-Madsen H.R."/>
        </authorList>
    </citation>
    <scope>NUCLEOTIDE SEQUENCE [LARGE SCALE GENOMIC DNA]</scope>
    <source>
        <strain evidence="3 4">DSM 44871</strain>
    </source>
</reference>
<dbReference type="Proteomes" id="UP000249334">
    <property type="component" value="Unassembled WGS sequence"/>
</dbReference>
<sequence>MNKSILRALIAIAAVFSLSLMTAVPARADAAAGSWSDNHQLCQSSSCVRSGNIVRLWQAIVWADDLSGTVGTSFIDGEFGSNTAAKTRTWQDVMNVGIDGSVGPQTWGEAYGAVNRNTGFDTSTQTGYFYYGYNRTFGLRKQNSNGVWTFLNPRTGTWTGTSH</sequence>
<evidence type="ECO:0000256" key="1">
    <source>
        <dbReference type="SAM" id="SignalP"/>
    </source>
</evidence>
<dbReference type="AlphaFoldDB" id="A0A1C4Y1I6"/>
<reference evidence="2 5" key="2">
    <citation type="submission" date="2018-03" db="EMBL/GenBank/DDBJ databases">
        <title>Genomic framework for the identification of Micromonospora saelicesensis and Micromonospora noduli.</title>
        <authorList>
            <person name="Riesco R."/>
            <person name="Trujillo M.E."/>
        </authorList>
    </citation>
    <scope>NUCLEOTIDE SEQUENCE [LARGE SCALE GENOMIC DNA]</scope>
    <source>
        <strain evidence="2 5">GAR05</strain>
    </source>
</reference>
<dbReference type="InterPro" id="IPR036366">
    <property type="entry name" value="PGBDSf"/>
</dbReference>
<feature type="signal peptide" evidence="1">
    <location>
        <begin position="1"/>
        <end position="28"/>
    </location>
</feature>
<evidence type="ECO:0008006" key="6">
    <source>
        <dbReference type="Google" id="ProtNLM"/>
    </source>
</evidence>
<evidence type="ECO:0000313" key="3">
    <source>
        <dbReference type="EMBL" id="SCF14595.1"/>
    </source>
</evidence>
<dbReference type="SUPFAM" id="SSF47090">
    <property type="entry name" value="PGBD-like"/>
    <property type="match status" value="1"/>
</dbReference>
<gene>
    <name evidence="3" type="ORF">GA0070561_3891</name>
    <name evidence="2" type="ORF">GAR05_00472</name>
</gene>
<dbReference type="EMBL" id="FMCR01000003">
    <property type="protein sequence ID" value="SCF14595.1"/>
    <property type="molecule type" value="Genomic_DNA"/>
</dbReference>
<keyword evidence="5" id="KW-1185">Reference proteome</keyword>
<protein>
    <recommendedName>
        <fullName evidence="6">Peptidoglycan binding-like domain-containing protein</fullName>
    </recommendedName>
</protein>
<evidence type="ECO:0000313" key="4">
    <source>
        <dbReference type="Proteomes" id="UP000198864"/>
    </source>
</evidence>
<proteinExistence type="predicted"/>